<evidence type="ECO:0000313" key="1">
    <source>
        <dbReference type="EMBL" id="RSL44322.1"/>
    </source>
</evidence>
<reference evidence="1 2" key="1">
    <citation type="submission" date="2017-06" db="EMBL/GenBank/DDBJ databases">
        <title>Comparative genomic analysis of Ambrosia Fusariam Clade fungi.</title>
        <authorList>
            <person name="Stajich J.E."/>
            <person name="Carrillo J."/>
            <person name="Kijimoto T."/>
            <person name="Eskalen A."/>
            <person name="O'Donnell K."/>
            <person name="Kasson M."/>
        </authorList>
    </citation>
    <scope>NUCLEOTIDE SEQUENCE [LARGE SCALE GENOMIC DNA]</scope>
    <source>
        <strain evidence="1 2">NRRL62584</strain>
    </source>
</reference>
<organism evidence="1 2">
    <name type="scientific">Fusarium duplospermum</name>
    <dbReference type="NCBI Taxonomy" id="1325734"/>
    <lineage>
        <taxon>Eukaryota</taxon>
        <taxon>Fungi</taxon>
        <taxon>Dikarya</taxon>
        <taxon>Ascomycota</taxon>
        <taxon>Pezizomycotina</taxon>
        <taxon>Sordariomycetes</taxon>
        <taxon>Hypocreomycetidae</taxon>
        <taxon>Hypocreales</taxon>
        <taxon>Nectriaceae</taxon>
        <taxon>Fusarium</taxon>
        <taxon>Fusarium solani species complex</taxon>
    </lineage>
</organism>
<sequence>MAEPGGAISWLKAAVGAAAKKETAAAANLDFAPFLPKVNAQINDENRRISQREYHQNYETARKLAALFQDLWPDTPNLIRTYRHRVLEIYKLAKDDTPEPYLPESTFSSLVGLDTFRISASPTVPESLHKGVVQMHLLACFLAHACHTSGAIFTWYKLIEQRRQQITSDIEKGIESPSSTAAAAAKQDISWPQISFWNCNARAWLQMAQVVMMKEETKVEQALKNVELPVKKSSISDFYRSVIPTWLSGLATLENVVLGRPQEEQDGDILRVISAWNLYPDFYVFGSKNTEAHFNDRLVPRKDIIIIGCDPGARAPSNNMFRSLSLSQL</sequence>
<keyword evidence="2" id="KW-1185">Reference proteome</keyword>
<proteinExistence type="predicted"/>
<dbReference type="OrthoDB" id="5354164at2759"/>
<gene>
    <name evidence="1" type="ORF">CEP54_014730</name>
</gene>
<dbReference type="EMBL" id="NKCI01000294">
    <property type="protein sequence ID" value="RSL44322.1"/>
    <property type="molecule type" value="Genomic_DNA"/>
</dbReference>
<evidence type="ECO:0000313" key="2">
    <source>
        <dbReference type="Proteomes" id="UP000288168"/>
    </source>
</evidence>
<dbReference type="Proteomes" id="UP000288168">
    <property type="component" value="Unassembled WGS sequence"/>
</dbReference>
<name>A0A428NU96_9HYPO</name>
<protein>
    <submittedName>
        <fullName evidence="1">Uncharacterized protein</fullName>
    </submittedName>
</protein>
<accession>A0A428NU96</accession>
<comment type="caution">
    <text evidence="1">The sequence shown here is derived from an EMBL/GenBank/DDBJ whole genome shotgun (WGS) entry which is preliminary data.</text>
</comment>
<dbReference type="AlphaFoldDB" id="A0A428NU96"/>